<comment type="caution">
    <text evidence="12">The sequence shown here is derived from an EMBL/GenBank/DDBJ whole genome shotgun (WGS) entry which is preliminary data.</text>
</comment>
<dbReference type="PANTHER" id="PTHR11579">
    <property type="entry name" value="PROTEIN-L-ISOASPARTATE O-METHYLTRANSFERASE"/>
    <property type="match status" value="1"/>
</dbReference>
<proteinExistence type="inferred from homology"/>
<keyword evidence="6 12" id="KW-0489">Methyltransferase</keyword>
<gene>
    <name evidence="12" type="ORF">GCM10009579_09310</name>
</gene>
<dbReference type="EMBL" id="BAAAIH010000003">
    <property type="protein sequence ID" value="GAA1253534.1"/>
    <property type="molecule type" value="Genomic_DNA"/>
</dbReference>
<evidence type="ECO:0000256" key="11">
    <source>
        <dbReference type="ARBA" id="ARBA00031350"/>
    </source>
</evidence>
<evidence type="ECO:0000256" key="3">
    <source>
        <dbReference type="ARBA" id="ARBA00011890"/>
    </source>
</evidence>
<dbReference type="GO" id="GO:0032259">
    <property type="term" value="P:methylation"/>
    <property type="evidence" value="ECO:0007669"/>
    <property type="project" value="UniProtKB-KW"/>
</dbReference>
<evidence type="ECO:0000256" key="4">
    <source>
        <dbReference type="ARBA" id="ARBA00013346"/>
    </source>
</evidence>
<dbReference type="Pfam" id="PF01135">
    <property type="entry name" value="PCMT"/>
    <property type="match status" value="1"/>
</dbReference>
<evidence type="ECO:0000256" key="7">
    <source>
        <dbReference type="ARBA" id="ARBA00022679"/>
    </source>
</evidence>
<evidence type="ECO:0000256" key="6">
    <source>
        <dbReference type="ARBA" id="ARBA00022603"/>
    </source>
</evidence>
<evidence type="ECO:0000256" key="9">
    <source>
        <dbReference type="ARBA" id="ARBA00030757"/>
    </source>
</evidence>
<evidence type="ECO:0000256" key="10">
    <source>
        <dbReference type="ARBA" id="ARBA00031323"/>
    </source>
</evidence>
<evidence type="ECO:0000313" key="13">
    <source>
        <dbReference type="Proteomes" id="UP001500282"/>
    </source>
</evidence>
<keyword evidence="13" id="KW-1185">Reference proteome</keyword>
<comment type="subcellular location">
    <subcellularLocation>
        <location evidence="1">Cytoplasm</location>
    </subcellularLocation>
</comment>
<dbReference type="SUPFAM" id="SSF53335">
    <property type="entry name" value="S-adenosyl-L-methionine-dependent methyltransferases"/>
    <property type="match status" value="1"/>
</dbReference>
<dbReference type="GO" id="GO:0008168">
    <property type="term" value="F:methyltransferase activity"/>
    <property type="evidence" value="ECO:0007669"/>
    <property type="project" value="UniProtKB-KW"/>
</dbReference>
<evidence type="ECO:0000256" key="1">
    <source>
        <dbReference type="ARBA" id="ARBA00004496"/>
    </source>
</evidence>
<keyword evidence="5" id="KW-0963">Cytoplasm</keyword>
<dbReference type="PANTHER" id="PTHR11579:SF0">
    <property type="entry name" value="PROTEIN-L-ISOASPARTATE(D-ASPARTATE) O-METHYLTRANSFERASE"/>
    <property type="match status" value="1"/>
</dbReference>
<dbReference type="Gene3D" id="3.40.50.150">
    <property type="entry name" value="Vaccinia Virus protein VP39"/>
    <property type="match status" value="1"/>
</dbReference>
<evidence type="ECO:0000313" key="12">
    <source>
        <dbReference type="EMBL" id="GAA1253534.1"/>
    </source>
</evidence>
<evidence type="ECO:0000256" key="5">
    <source>
        <dbReference type="ARBA" id="ARBA00022490"/>
    </source>
</evidence>
<dbReference type="EC" id="2.1.1.77" evidence="3"/>
<name>A0ABN1WP78_9ACTN</name>
<keyword evidence="8" id="KW-0949">S-adenosyl-L-methionine</keyword>
<accession>A0ABN1WP78</accession>
<dbReference type="InterPro" id="IPR000682">
    <property type="entry name" value="PCMT"/>
</dbReference>
<evidence type="ECO:0000256" key="2">
    <source>
        <dbReference type="ARBA" id="ARBA00005369"/>
    </source>
</evidence>
<comment type="similarity">
    <text evidence="2">Belongs to the methyltransferase superfamily. L-isoaspartyl/D-aspartyl protein methyltransferase family.</text>
</comment>
<dbReference type="CDD" id="cd02440">
    <property type="entry name" value="AdoMet_MTases"/>
    <property type="match status" value="1"/>
</dbReference>
<sequence length="396" mass="43322">MSVPRFDGAPPRLRSLVEDLRRAGAIRSAAWAQAFAKVPRHTFVPEWYGQEADSRGITIWRRHDAADRDAWEAAVYSDQTLVTALDPETAERVDERAWTGIPTSSSTMPSLMARMLEDLGVADGHRVLEVGTGTGYNAALLCARLGDRLVHSVDVSPGLVEVARGRLASAGYRPHLAAGDGQQGFPGHPAPFDRTIATCSVPRIPAAWVEQTRPGGAILADVSLGIEGGLVRLTVDDEGRAVGRFTTTTGRFMAARSDAHAYRHPGRAPYAPRAGSRSTSLTAADIRAHYAFRLLLAFHLPGAELVYHVDDDTGALSLQLQGRDGTWARAPIADEHTTTVTYGGSADLWRRAEAAWQWWDDHGRPAQDRFGYAREADGHHYAWHIPDGRHRWPLEP</sequence>
<protein>
    <recommendedName>
        <fullName evidence="4">Protein-L-isoaspartate O-methyltransferase</fullName>
        <ecNumber evidence="3">2.1.1.77</ecNumber>
    </recommendedName>
    <alternativeName>
        <fullName evidence="11">L-isoaspartyl protein carboxyl methyltransferase</fullName>
    </alternativeName>
    <alternativeName>
        <fullName evidence="9">Protein L-isoaspartyl methyltransferase</fullName>
    </alternativeName>
    <alternativeName>
        <fullName evidence="10">Protein-beta-aspartate methyltransferase</fullName>
    </alternativeName>
</protein>
<keyword evidence="7" id="KW-0808">Transferase</keyword>
<dbReference type="Proteomes" id="UP001500282">
    <property type="component" value="Unassembled WGS sequence"/>
</dbReference>
<organism evidence="12 13">
    <name type="scientific">Streptomyces javensis</name>
    <dbReference type="NCBI Taxonomy" id="114698"/>
    <lineage>
        <taxon>Bacteria</taxon>
        <taxon>Bacillati</taxon>
        <taxon>Actinomycetota</taxon>
        <taxon>Actinomycetes</taxon>
        <taxon>Kitasatosporales</taxon>
        <taxon>Streptomycetaceae</taxon>
        <taxon>Streptomyces</taxon>
        <taxon>Streptomyces violaceusniger group</taxon>
    </lineage>
</organism>
<evidence type="ECO:0000256" key="8">
    <source>
        <dbReference type="ARBA" id="ARBA00022691"/>
    </source>
</evidence>
<dbReference type="InterPro" id="IPR029063">
    <property type="entry name" value="SAM-dependent_MTases_sf"/>
</dbReference>
<reference evidence="12 13" key="1">
    <citation type="journal article" date="2019" name="Int. J. Syst. Evol. Microbiol.">
        <title>The Global Catalogue of Microorganisms (GCM) 10K type strain sequencing project: providing services to taxonomists for standard genome sequencing and annotation.</title>
        <authorList>
            <consortium name="The Broad Institute Genomics Platform"/>
            <consortium name="The Broad Institute Genome Sequencing Center for Infectious Disease"/>
            <person name="Wu L."/>
            <person name="Ma J."/>
        </authorList>
    </citation>
    <scope>NUCLEOTIDE SEQUENCE [LARGE SCALE GENOMIC DNA]</scope>
    <source>
        <strain evidence="12 13">JCM 11448</strain>
    </source>
</reference>